<comment type="function">
    <text evidence="6">Has immunoglobulin-binding and hemagglutination properties, and can bind to mannose. Essential for virulence. May be involved in LPS biosynthesis or polysaccharide transport.</text>
</comment>
<comment type="subcellular location">
    <subcellularLocation>
        <location evidence="1">Membrane</location>
        <topology evidence="1">Single-pass membrane protein</topology>
    </subcellularLocation>
</comment>
<dbReference type="GO" id="GO:0030246">
    <property type="term" value="F:carbohydrate binding"/>
    <property type="evidence" value="ECO:0007669"/>
    <property type="project" value="UniProtKB-KW"/>
</dbReference>
<evidence type="ECO:0000313" key="8">
    <source>
        <dbReference type="EMBL" id="GAK69727.1"/>
    </source>
</evidence>
<keyword evidence="5" id="KW-0430">Lectin</keyword>
<reference evidence="8 9" key="1">
    <citation type="submission" date="2014-08" db="EMBL/GenBank/DDBJ databases">
        <title>Whole genome shotgun sequence of Rhizobium rubi NBRC 13261.</title>
        <authorList>
            <person name="Katano-Makiyama Y."/>
            <person name="Hosoyama A."/>
            <person name="Hashimoto M."/>
            <person name="Hosoyama Y."/>
            <person name="Noguchi M."/>
            <person name="Tsuchikane K."/>
            <person name="Uohara A."/>
            <person name="Ohji S."/>
            <person name="Ichikawa N."/>
            <person name="Kimura A."/>
            <person name="Yamazoe A."/>
            <person name="Fujita N."/>
        </authorList>
    </citation>
    <scope>NUCLEOTIDE SEQUENCE [LARGE SCALE GENOMIC DNA]</scope>
    <source>
        <strain evidence="8 9">NBRC 13261</strain>
    </source>
</reference>
<evidence type="ECO:0000256" key="1">
    <source>
        <dbReference type="ARBA" id="ARBA00004167"/>
    </source>
</evidence>
<keyword evidence="7" id="KW-0732">Signal</keyword>
<comment type="similarity">
    <text evidence="2">Belongs to the BA14k family.</text>
</comment>
<dbReference type="Proteomes" id="UP000028701">
    <property type="component" value="Unassembled WGS sequence"/>
</dbReference>
<name>A0A081CST1_9HYPH</name>
<dbReference type="RefSeq" id="WP_045229283.1">
    <property type="nucleotide sequence ID" value="NZ_BBJU01000007.1"/>
</dbReference>
<keyword evidence="4" id="KW-0472">Membrane</keyword>
<accession>A0A081CST1</accession>
<dbReference type="GO" id="GO:0016020">
    <property type="term" value="C:membrane"/>
    <property type="evidence" value="ECO:0007669"/>
    <property type="project" value="UniProtKB-SubCell"/>
</dbReference>
<dbReference type="eggNOG" id="ENOG5033457">
    <property type="taxonomic scope" value="Bacteria"/>
</dbReference>
<evidence type="ECO:0000256" key="5">
    <source>
        <dbReference type="ARBA" id="ARBA00022734"/>
    </source>
</evidence>
<dbReference type="OrthoDB" id="7889197at2"/>
<evidence type="ECO:0000256" key="4">
    <source>
        <dbReference type="ARBA" id="ARBA00022475"/>
    </source>
</evidence>
<sequence length="159" mass="17674">MASFAAKTLLALAVSATAIVPLNAAHADEWRHRNRDAALVGGVLGLAAGVAVGSALAQPRYSEEPVYVDPPVRRYPAYQPSYVYSEPDDGYYRPAPRPVYRAQPVYDARPAYQPRPTYRTIEPWTEAWFNYCSQRYGSFNARTGTYMGYDGQNHFCVAG</sequence>
<organism evidence="8 9">
    <name type="scientific">Agrobacterium rubi TR3 = NBRC 13261</name>
    <dbReference type="NCBI Taxonomy" id="1368415"/>
    <lineage>
        <taxon>Bacteria</taxon>
        <taxon>Pseudomonadati</taxon>
        <taxon>Pseudomonadota</taxon>
        <taxon>Alphaproteobacteria</taxon>
        <taxon>Hyphomicrobiales</taxon>
        <taxon>Rhizobiaceae</taxon>
        <taxon>Rhizobium/Agrobacterium group</taxon>
        <taxon>Agrobacterium</taxon>
    </lineage>
</organism>
<evidence type="ECO:0000256" key="2">
    <source>
        <dbReference type="ARBA" id="ARBA00010270"/>
    </source>
</evidence>
<evidence type="ECO:0000313" key="9">
    <source>
        <dbReference type="Proteomes" id="UP000028701"/>
    </source>
</evidence>
<feature type="chain" id="PRO_5001756216" description="Lectin-like protein BA14k" evidence="7">
    <location>
        <begin position="28"/>
        <end position="159"/>
    </location>
</feature>
<evidence type="ECO:0000256" key="6">
    <source>
        <dbReference type="ARBA" id="ARBA00025321"/>
    </source>
</evidence>
<evidence type="ECO:0000256" key="7">
    <source>
        <dbReference type="SAM" id="SignalP"/>
    </source>
</evidence>
<protein>
    <recommendedName>
        <fullName evidence="3">Lectin-like protein BA14k</fullName>
    </recommendedName>
</protein>
<evidence type="ECO:0000256" key="3">
    <source>
        <dbReference type="ARBA" id="ARBA00020552"/>
    </source>
</evidence>
<gene>
    <name evidence="8" type="ORF">RRU01S_07_02520</name>
</gene>
<dbReference type="AlphaFoldDB" id="A0A081CST1"/>
<keyword evidence="4" id="KW-1003">Cell membrane</keyword>
<feature type="signal peptide" evidence="7">
    <location>
        <begin position="1"/>
        <end position="27"/>
    </location>
</feature>
<proteinExistence type="inferred from homology"/>
<dbReference type="EMBL" id="BBJU01000007">
    <property type="protein sequence ID" value="GAK69727.1"/>
    <property type="molecule type" value="Genomic_DNA"/>
</dbReference>
<comment type="caution">
    <text evidence="8">The sequence shown here is derived from an EMBL/GenBank/DDBJ whole genome shotgun (WGS) entry which is preliminary data.</text>
</comment>
<dbReference type="InterPro" id="IPR012413">
    <property type="entry name" value="BA14K"/>
</dbReference>
<dbReference type="Pfam" id="PF07886">
    <property type="entry name" value="BA14K"/>
    <property type="match status" value="1"/>
</dbReference>